<reference evidence="9 10" key="1">
    <citation type="submission" date="2011-02" db="EMBL/GenBank/DDBJ databases">
        <title>The Genome Sequence of Sphaeroforma arctica JP610.</title>
        <authorList>
            <consortium name="The Broad Institute Genome Sequencing Platform"/>
            <person name="Russ C."/>
            <person name="Cuomo C."/>
            <person name="Young S.K."/>
            <person name="Zeng Q."/>
            <person name="Gargeya S."/>
            <person name="Alvarado L."/>
            <person name="Berlin A."/>
            <person name="Chapman S.B."/>
            <person name="Chen Z."/>
            <person name="Freedman E."/>
            <person name="Gellesch M."/>
            <person name="Goldberg J."/>
            <person name="Griggs A."/>
            <person name="Gujja S."/>
            <person name="Heilman E."/>
            <person name="Heiman D."/>
            <person name="Howarth C."/>
            <person name="Mehta T."/>
            <person name="Neiman D."/>
            <person name="Pearson M."/>
            <person name="Roberts A."/>
            <person name="Saif S."/>
            <person name="Shea T."/>
            <person name="Shenoy N."/>
            <person name="Sisk P."/>
            <person name="Stolte C."/>
            <person name="Sykes S."/>
            <person name="White J."/>
            <person name="Yandava C."/>
            <person name="Burger G."/>
            <person name="Gray M.W."/>
            <person name="Holland P.W.H."/>
            <person name="King N."/>
            <person name="Lang F.B.F."/>
            <person name="Roger A.J."/>
            <person name="Ruiz-Trillo I."/>
            <person name="Haas B."/>
            <person name="Nusbaum C."/>
            <person name="Birren B."/>
        </authorList>
    </citation>
    <scope>NUCLEOTIDE SEQUENCE [LARGE SCALE GENOMIC DNA]</scope>
    <source>
        <strain evidence="9 10">JP610</strain>
    </source>
</reference>
<evidence type="ECO:0000256" key="4">
    <source>
        <dbReference type="ARBA" id="ARBA00022786"/>
    </source>
</evidence>
<dbReference type="InterPro" id="IPR038765">
    <property type="entry name" value="Papain-like_cys_pep_sf"/>
</dbReference>
<dbReference type="InterPro" id="IPR018200">
    <property type="entry name" value="USP_CS"/>
</dbReference>
<organism evidence="9 10">
    <name type="scientific">Sphaeroforma arctica JP610</name>
    <dbReference type="NCBI Taxonomy" id="667725"/>
    <lineage>
        <taxon>Eukaryota</taxon>
        <taxon>Ichthyosporea</taxon>
        <taxon>Ichthyophonida</taxon>
        <taxon>Sphaeroforma</taxon>
    </lineage>
</organism>
<evidence type="ECO:0000256" key="6">
    <source>
        <dbReference type="ARBA" id="ARBA00022807"/>
    </source>
</evidence>
<dbReference type="InterPro" id="IPR050185">
    <property type="entry name" value="Ub_carboxyl-term_hydrolase"/>
</dbReference>
<feature type="domain" description="USP" evidence="8">
    <location>
        <begin position="63"/>
        <end position="402"/>
    </location>
</feature>
<evidence type="ECO:0000313" key="10">
    <source>
        <dbReference type="Proteomes" id="UP000054560"/>
    </source>
</evidence>
<dbReference type="PROSITE" id="PS00972">
    <property type="entry name" value="USP_1"/>
    <property type="match status" value="1"/>
</dbReference>
<dbReference type="Gene3D" id="3.90.70.10">
    <property type="entry name" value="Cysteine proteinases"/>
    <property type="match status" value="1"/>
</dbReference>
<dbReference type="PANTHER" id="PTHR21646">
    <property type="entry name" value="UBIQUITIN CARBOXYL-TERMINAL HYDROLASE"/>
    <property type="match status" value="1"/>
</dbReference>
<dbReference type="GO" id="GO:0006508">
    <property type="term" value="P:proteolysis"/>
    <property type="evidence" value="ECO:0007669"/>
    <property type="project" value="UniProtKB-KW"/>
</dbReference>
<dbReference type="EMBL" id="KQ241725">
    <property type="protein sequence ID" value="KNC85019.1"/>
    <property type="molecule type" value="Genomic_DNA"/>
</dbReference>
<dbReference type="PANTHER" id="PTHR21646:SF24">
    <property type="entry name" value="UBIQUITIN CARBOXYL-TERMINAL HYDROLASE"/>
    <property type="match status" value="1"/>
</dbReference>
<dbReference type="eggNOG" id="KOG1868">
    <property type="taxonomic scope" value="Eukaryota"/>
</dbReference>
<evidence type="ECO:0000256" key="5">
    <source>
        <dbReference type="ARBA" id="ARBA00022801"/>
    </source>
</evidence>
<dbReference type="GO" id="GO:0004843">
    <property type="term" value="F:cysteine-type deubiquitinase activity"/>
    <property type="evidence" value="ECO:0007669"/>
    <property type="project" value="UniProtKB-UniRule"/>
</dbReference>
<keyword evidence="3 7" id="KW-0645">Protease</keyword>
<dbReference type="SUPFAM" id="SSF54001">
    <property type="entry name" value="Cysteine proteinases"/>
    <property type="match status" value="1"/>
</dbReference>
<evidence type="ECO:0000259" key="8">
    <source>
        <dbReference type="PROSITE" id="PS50235"/>
    </source>
</evidence>
<comment type="catalytic activity">
    <reaction evidence="1 7">
        <text>Thiol-dependent hydrolysis of ester, thioester, amide, peptide and isopeptide bonds formed by the C-terminal Gly of ubiquitin (a 76-residue protein attached to proteins as an intracellular targeting signal).</text>
        <dbReference type="EC" id="3.4.19.12"/>
    </reaction>
</comment>
<gene>
    <name evidence="9" type="ORF">SARC_02774</name>
</gene>
<dbReference type="InterPro" id="IPR001394">
    <property type="entry name" value="Peptidase_C19_UCH"/>
</dbReference>
<keyword evidence="10" id="KW-1185">Reference proteome</keyword>
<protein>
    <recommendedName>
        <fullName evidence="7">Ubiquitin carboxyl-terminal hydrolase</fullName>
        <ecNumber evidence="7">3.4.19.12</ecNumber>
    </recommendedName>
</protein>
<keyword evidence="6 7" id="KW-0788">Thiol protease</keyword>
<evidence type="ECO:0000313" key="9">
    <source>
        <dbReference type="EMBL" id="KNC85019.1"/>
    </source>
</evidence>
<dbReference type="AlphaFoldDB" id="A0A0L0G7W6"/>
<dbReference type="CDD" id="cd02674">
    <property type="entry name" value="Peptidase_C19R"/>
    <property type="match status" value="1"/>
</dbReference>
<dbReference type="PROSITE" id="PS00973">
    <property type="entry name" value="USP_2"/>
    <property type="match status" value="1"/>
</dbReference>
<dbReference type="STRING" id="667725.A0A0L0G7W6"/>
<evidence type="ECO:0000256" key="3">
    <source>
        <dbReference type="ARBA" id="ARBA00022670"/>
    </source>
</evidence>
<proteinExistence type="inferred from homology"/>
<keyword evidence="4 7" id="KW-0833">Ubl conjugation pathway</keyword>
<comment type="similarity">
    <text evidence="2 7">Belongs to the peptidase C19 family.</text>
</comment>
<name>A0A0L0G7W6_9EUKA</name>
<dbReference type="EC" id="3.4.19.12" evidence="7"/>
<evidence type="ECO:0000256" key="1">
    <source>
        <dbReference type="ARBA" id="ARBA00000707"/>
    </source>
</evidence>
<dbReference type="GeneID" id="25903278"/>
<dbReference type="OrthoDB" id="265776at2759"/>
<keyword evidence="5 7" id="KW-0378">Hydrolase</keyword>
<dbReference type="GO" id="GO:0016579">
    <property type="term" value="P:protein deubiquitination"/>
    <property type="evidence" value="ECO:0007669"/>
    <property type="project" value="InterPro"/>
</dbReference>
<evidence type="ECO:0000256" key="2">
    <source>
        <dbReference type="ARBA" id="ARBA00009085"/>
    </source>
</evidence>
<dbReference type="RefSeq" id="XP_014158921.1">
    <property type="nucleotide sequence ID" value="XM_014303446.1"/>
</dbReference>
<evidence type="ECO:0000256" key="7">
    <source>
        <dbReference type="RuleBase" id="RU366025"/>
    </source>
</evidence>
<sequence>MNVAGLCYTNVSISMSFTPYSAELFTSILTIITSTHASVTADPYNVHTLTGALPQYVKRAGLVGLVNVGNTCYLNSIIQCLSNTMPFSTHFIQQTYRKDINRNNPLGTGGQLAETFGDLLQIIWKGSDRTSSFKPDRLKNVISQFAPRFSGREQHDAQELLSFLMDGLHEDLNCSRDRTYQEDPDYDGNDAQTAALSWTNYKRRNDSVVVDLFQGQFRSELKCLTCGNKSVTFNPFMYLSVPVPANVSQATLKKCIDTFTARERVAGNDQWYCGNCKKHRDAEKRLSIWRLPPVLLIHFKRFQSDAFGNSRAKINTMVDFPIGNLDLSSYLPNTDRQNAQNHSYHLLSVANHWGQMGSGHYTAFCRNVFDRKWHDFDDSTVKPMDESRVKTPGAYVLGYINSQYFNAYSR</sequence>
<dbReference type="Proteomes" id="UP000054560">
    <property type="component" value="Unassembled WGS sequence"/>
</dbReference>
<dbReference type="InterPro" id="IPR028889">
    <property type="entry name" value="USP"/>
</dbReference>
<accession>A0A0L0G7W6</accession>
<dbReference type="Pfam" id="PF00443">
    <property type="entry name" value="UCH"/>
    <property type="match status" value="1"/>
</dbReference>
<dbReference type="PROSITE" id="PS50235">
    <property type="entry name" value="USP_3"/>
    <property type="match status" value="1"/>
</dbReference>